<sequence length="210" mass="22322">MNDTSILDTLPVEQRLALAYAPSVSRGGWTAGLALDVRLARIVLSSRETMLGQIRLAWWRDRLAADAPPGGEPLLRLIHASQVSRRALSALVDAWEEVLLDADGQHAEPLEHIAAARAGWITGLGGTGDADAGPAAMAWALADMSRMPSPHGALAQDLAERADWRRPRVSRPLRPLAILHALARRSRGRAGSQGGPATLLVAARVGLLGV</sequence>
<dbReference type="EMBL" id="PHUF01000002">
    <property type="protein sequence ID" value="PKB25498.1"/>
    <property type="molecule type" value="Genomic_DNA"/>
</dbReference>
<comment type="caution">
    <text evidence="1">The sequence shown here is derived from an EMBL/GenBank/DDBJ whole genome shotgun (WGS) entry which is preliminary data.</text>
</comment>
<organism evidence="1 2">
    <name type="scientific">Novosphingobium kunmingense</name>
    <dbReference type="NCBI Taxonomy" id="1211806"/>
    <lineage>
        <taxon>Bacteria</taxon>
        <taxon>Pseudomonadati</taxon>
        <taxon>Pseudomonadota</taxon>
        <taxon>Alphaproteobacteria</taxon>
        <taxon>Sphingomonadales</taxon>
        <taxon>Sphingomonadaceae</taxon>
        <taxon>Novosphingobium</taxon>
    </lineage>
</organism>
<dbReference type="AlphaFoldDB" id="A0A2N0I2R7"/>
<gene>
    <name evidence="1" type="ORF">B0I00_0699</name>
</gene>
<keyword evidence="2" id="KW-1185">Reference proteome</keyword>
<reference evidence="1 2" key="1">
    <citation type="submission" date="2017-11" db="EMBL/GenBank/DDBJ databases">
        <title>Genomic Encyclopedia of Type Strains, Phase III (KMG-III): the genomes of soil and plant-associated and newly described type strains.</title>
        <authorList>
            <person name="Whitman W."/>
        </authorList>
    </citation>
    <scope>NUCLEOTIDE SEQUENCE [LARGE SCALE GENOMIC DNA]</scope>
    <source>
        <strain evidence="1 2">CGMCC 1.12274</strain>
    </source>
</reference>
<accession>A0A2N0I2R7</accession>
<dbReference type="RefSeq" id="WP_100865933.1">
    <property type="nucleotide sequence ID" value="NZ_PHUF01000002.1"/>
</dbReference>
<name>A0A2N0I2R7_9SPHN</name>
<dbReference type="Proteomes" id="UP000232587">
    <property type="component" value="Unassembled WGS sequence"/>
</dbReference>
<dbReference type="OrthoDB" id="9814909at2"/>
<protein>
    <submittedName>
        <fullName evidence="1">Phytoene synthase</fullName>
    </submittedName>
</protein>
<proteinExistence type="predicted"/>
<evidence type="ECO:0000313" key="2">
    <source>
        <dbReference type="Proteomes" id="UP000232587"/>
    </source>
</evidence>
<evidence type="ECO:0000313" key="1">
    <source>
        <dbReference type="EMBL" id="PKB25498.1"/>
    </source>
</evidence>